<dbReference type="OrthoDB" id="1450379at2"/>
<dbReference type="AlphaFoldDB" id="A0A7L4ZHC7"/>
<sequence length="51" mass="5726">MKKSRTLKLALNKKKVSTLDVNEVKGGQHYSCTPTCTQTALYSRCGNQQCY</sequence>
<keyword evidence="2" id="KW-1185">Reference proteome</keyword>
<dbReference type="EMBL" id="CP019288">
    <property type="protein sequence ID" value="QHI36005.1"/>
    <property type="molecule type" value="Genomic_DNA"/>
</dbReference>
<proteinExistence type="predicted"/>
<dbReference type="Proteomes" id="UP000464657">
    <property type="component" value="Chromosome"/>
</dbReference>
<evidence type="ECO:0000313" key="2">
    <source>
        <dbReference type="Proteomes" id="UP000464657"/>
    </source>
</evidence>
<dbReference type="RefSeq" id="WP_160128739.1">
    <property type="nucleotide sequence ID" value="NZ_CP019288.1"/>
</dbReference>
<reference evidence="1 2" key="1">
    <citation type="journal article" date="2013" name="Int. J. Syst. Evol. Microbiol.">
        <title>Kordia antarctica sp. nov., isolated from Antarctic seawater.</title>
        <authorList>
            <person name="Baek K."/>
            <person name="Choi A."/>
            <person name="Kang I."/>
            <person name="Lee K."/>
            <person name="Cho J.C."/>
        </authorList>
    </citation>
    <scope>NUCLEOTIDE SEQUENCE [LARGE SCALE GENOMIC DNA]</scope>
    <source>
        <strain evidence="1 2">IMCC3317</strain>
    </source>
</reference>
<protein>
    <submittedName>
        <fullName evidence="1">Uncharacterized protein</fullName>
    </submittedName>
</protein>
<dbReference type="KEGG" id="kan:IMCC3317_13580"/>
<evidence type="ECO:0000313" key="1">
    <source>
        <dbReference type="EMBL" id="QHI36005.1"/>
    </source>
</evidence>
<name>A0A7L4ZHC7_9FLAO</name>
<accession>A0A7L4ZHC7</accession>
<gene>
    <name evidence="1" type="ORF">IMCC3317_13580</name>
</gene>
<organism evidence="1 2">
    <name type="scientific">Kordia antarctica</name>
    <dbReference type="NCBI Taxonomy" id="1218801"/>
    <lineage>
        <taxon>Bacteria</taxon>
        <taxon>Pseudomonadati</taxon>
        <taxon>Bacteroidota</taxon>
        <taxon>Flavobacteriia</taxon>
        <taxon>Flavobacteriales</taxon>
        <taxon>Flavobacteriaceae</taxon>
        <taxon>Kordia</taxon>
    </lineage>
</organism>